<keyword evidence="11 14" id="KW-0472">Membrane</keyword>
<dbReference type="InterPro" id="IPR016900">
    <property type="entry name" value="Alg10"/>
</dbReference>
<feature type="transmembrane region" description="Helical" evidence="14">
    <location>
        <begin position="261"/>
        <end position="287"/>
    </location>
</feature>
<dbReference type="PROSITE" id="PS51257">
    <property type="entry name" value="PROKAR_LIPOPROTEIN"/>
    <property type="match status" value="1"/>
</dbReference>
<comment type="subcellular location">
    <subcellularLocation>
        <location evidence="1">Endoplasmic reticulum membrane</location>
        <topology evidence="1">Multi-pass membrane protein</topology>
    </subcellularLocation>
</comment>
<evidence type="ECO:0000256" key="7">
    <source>
        <dbReference type="ARBA" id="ARBA00022679"/>
    </source>
</evidence>
<reference evidence="16" key="1">
    <citation type="submission" date="2022-11" db="UniProtKB">
        <authorList>
            <consortium name="WormBaseParasite"/>
        </authorList>
    </citation>
    <scope>IDENTIFICATION</scope>
</reference>
<comment type="catalytic activity">
    <reaction evidence="13">
        <text>an alpha-D-Glc-(1-&gt;3)-alpha-D-Glc-(1-&gt;3)-alpha-D-Man-(1-&gt;2)-alpha-D-Man-(1-&gt;2)-alpha-D-Man-(1-&gt;3)-[alpha-D-Man-(1-&gt;2)-alpha-D-Man-(1-&gt;3)-[alpha-D-Man-(1-&gt;2)-alpha-D-Man-(1-&gt;6)]-alpha-D-Man-(1-&gt;6)]-beta-D-Man-(1-&gt;4)-beta-D-GlcNAc-(1-&gt;4)-alpha-D-GlcNAc-diphospho-di-trans,poly-cis-dolichol + a di-trans,poly-cis-dolichyl beta-D-glucosyl phosphate = a alpha-D-Glc-(1-&gt;2)-alpha-D-Glc-(1-&gt;3)-alpha-D-Glc-(1-&gt;3)-alpha-D-Man-(1-&gt;2)-alpha-D-Man-(1-&gt;2)-alpha-D-Man-(1-&gt;3)-[alpha-D-Man-(1-&gt;2)-alpha-D-Man-(1-&gt;3)-[alpha-D-Man-(1-&gt;2)-alpha-D-Man-(1-&gt;6)]-alpha-D-Man-(1-&gt;6)]-beta-D-Man-(1-&gt;4)-beta-D-GlcNAc-(1-&gt;4)-alpha-D-GlcNAc-diphospho-di-trans,poly-cis-dolichol + a di-trans,poly-cis-dolichyl phosphate + H(+)</text>
        <dbReference type="Rhea" id="RHEA:29543"/>
        <dbReference type="Rhea" id="RHEA-COMP:19498"/>
        <dbReference type="Rhea" id="RHEA-COMP:19502"/>
        <dbReference type="Rhea" id="RHEA-COMP:19512"/>
        <dbReference type="Rhea" id="RHEA-COMP:19522"/>
        <dbReference type="ChEBI" id="CHEBI:15378"/>
        <dbReference type="ChEBI" id="CHEBI:57525"/>
        <dbReference type="ChEBI" id="CHEBI:57683"/>
        <dbReference type="ChEBI" id="CHEBI:132522"/>
        <dbReference type="ChEBI" id="CHEBI:132523"/>
        <dbReference type="EC" id="2.4.1.256"/>
    </reaction>
    <physiologicalReaction direction="left-to-right" evidence="13">
        <dbReference type="Rhea" id="RHEA:29544"/>
    </physiologicalReaction>
</comment>
<accession>A0A914ZB10</accession>
<dbReference type="GO" id="GO:0006488">
    <property type="term" value="P:dolichol-linked oligosaccharide biosynthetic process"/>
    <property type="evidence" value="ECO:0007669"/>
    <property type="project" value="UniProtKB-UniRule"/>
</dbReference>
<comment type="function">
    <text evidence="12">Dol-P-Glc:Glc(2)Man(9)GlcNAc(2)-PP-Dol alpha-1,2-glucosyltransferase that operates in the biosynthetic pathway of dolichol-linked oligosaccharides, the glycan precursors employed in protein asparagine (N)-glycosylation. The assembly of dolichol-linked oligosaccharides begins on the cytosolic side of the endoplasmic reticulum membrane and finishes in its lumen. The sequential addition of sugars to dolichol pyrophosphate produces dolichol-linked oligosaccharides containing fourteen sugars, including two GlcNAcs, nine mannoses and three glucoses. Once assembled, the oligosaccharide is transferred from the lipid to nascent proteins by oligosaccharyltransferases. In the lumen of the endoplasmic reticulum, adds the third and last glucose residue from dolichyl phosphate glucose (Dol-P-Glc) onto the lipid-linked oligosaccharide intermediate Glc(2)Man(9)GlcNAc(2)-PP-Dol to produce Glc(3)Man(9)GlcNAc(2)-PP-Dol.</text>
</comment>
<feature type="transmembrane region" description="Helical" evidence="14">
    <location>
        <begin position="106"/>
        <end position="128"/>
    </location>
</feature>
<dbReference type="PANTHER" id="PTHR12989:SF10">
    <property type="entry name" value="DOL-P-GLC:GLC(2)MAN(9)GLCNAC(2)-PP-DOL ALPHA-1,2-GLUCOSYLTRANSFERASE-RELATED"/>
    <property type="match status" value="1"/>
</dbReference>
<feature type="transmembrane region" description="Helical" evidence="14">
    <location>
        <begin position="78"/>
        <end position="94"/>
    </location>
</feature>
<evidence type="ECO:0000256" key="8">
    <source>
        <dbReference type="ARBA" id="ARBA00022692"/>
    </source>
</evidence>
<feature type="transmembrane region" description="Helical" evidence="14">
    <location>
        <begin position="193"/>
        <end position="211"/>
    </location>
</feature>
<evidence type="ECO:0000256" key="12">
    <source>
        <dbReference type="ARBA" id="ARBA00044727"/>
    </source>
</evidence>
<evidence type="ECO:0000256" key="5">
    <source>
        <dbReference type="ARBA" id="ARBA00018512"/>
    </source>
</evidence>
<dbReference type="EC" id="2.4.1.256" evidence="4 14"/>
<evidence type="ECO:0000313" key="15">
    <source>
        <dbReference type="Proteomes" id="UP000887577"/>
    </source>
</evidence>
<dbReference type="GO" id="GO:0106073">
    <property type="term" value="F:dolichyl pyrophosphate Glc2Man9GlcNAc2 alpha-1,2-glucosyltransferase activity"/>
    <property type="evidence" value="ECO:0007669"/>
    <property type="project" value="UniProtKB-UniRule"/>
</dbReference>
<dbReference type="GO" id="GO:0005789">
    <property type="term" value="C:endoplasmic reticulum membrane"/>
    <property type="evidence" value="ECO:0007669"/>
    <property type="project" value="UniProtKB-SubCell"/>
</dbReference>
<keyword evidence="7" id="KW-0808">Transferase</keyword>
<name>A0A914ZB10_9BILA</name>
<feature type="transmembrane region" description="Helical" evidence="14">
    <location>
        <begin position="307"/>
        <end position="325"/>
    </location>
</feature>
<comment type="pathway">
    <text evidence="2">Protein modification; protein glycosylation.</text>
</comment>
<dbReference type="Proteomes" id="UP000887577">
    <property type="component" value="Unplaced"/>
</dbReference>
<sequence length="414" mass="48375">MSTKIVYPIGLLLGCVHAILVKYTYSKVPKPYMDEIFHINQTQAYCNGEYQYWNPMITTPPALYLLTPKFLCFGQERFINSFIFPFLFIGLYKLRRRFCYFTTQTSSILTALSLSLLPVLFDTSILYYTDLLSTTAITWGFAVINPHISVIFFALACLTRQTNIVWAGLYVLCKLWKGFDRSKPIRSTWSICWKHRSFVILLQCFLIFILLNKGIVLGDKTAHQPVSHLPQLLYMSGFLLFSAAPIFAFNLRQLLSNARRYWYIIPLIIGFSYTAIKCCTMAHPYLLADNRHFTFYLWRRWFMRYEWATMATIPVYVIASLFALPHAFNCHGFVISVFGILSTAAVLIPAQLLEFRYFIVPYLLWRISVVETRKSVLLLEILFHLSVSAVALFLFYEKPFRWAHDTVDLQRFMW</sequence>
<evidence type="ECO:0000256" key="3">
    <source>
        <dbReference type="ARBA" id="ARBA00010600"/>
    </source>
</evidence>
<evidence type="ECO:0000256" key="13">
    <source>
        <dbReference type="ARBA" id="ARBA00048064"/>
    </source>
</evidence>
<protein>
    <recommendedName>
        <fullName evidence="5 14">Dol-P-Glc:Glc(2)Man(9)GlcNAc(2)-PP-Dol alpha-1,2-glucosyltransferase</fullName>
        <ecNumber evidence="4 14">2.4.1.256</ecNumber>
    </recommendedName>
</protein>
<organism evidence="15 16">
    <name type="scientific">Panagrolaimus superbus</name>
    <dbReference type="NCBI Taxonomy" id="310955"/>
    <lineage>
        <taxon>Eukaryota</taxon>
        <taxon>Metazoa</taxon>
        <taxon>Ecdysozoa</taxon>
        <taxon>Nematoda</taxon>
        <taxon>Chromadorea</taxon>
        <taxon>Rhabditida</taxon>
        <taxon>Tylenchina</taxon>
        <taxon>Panagrolaimomorpha</taxon>
        <taxon>Panagrolaimoidea</taxon>
        <taxon>Panagrolaimidae</taxon>
        <taxon>Panagrolaimus</taxon>
    </lineage>
</organism>
<dbReference type="PANTHER" id="PTHR12989">
    <property type="entry name" value="ALPHA-1,2-GLUCOSYLTRANSFERASE ALG10"/>
    <property type="match status" value="1"/>
</dbReference>
<feature type="transmembrane region" description="Helical" evidence="14">
    <location>
        <begin position="5"/>
        <end position="25"/>
    </location>
</feature>
<evidence type="ECO:0000256" key="4">
    <source>
        <dbReference type="ARBA" id="ARBA00011967"/>
    </source>
</evidence>
<comment type="caution">
    <text evidence="14">Lacks conserved residue(s) required for the propagation of feature annotation.</text>
</comment>
<evidence type="ECO:0000313" key="16">
    <source>
        <dbReference type="WBParaSite" id="PSU_v2.g9848.t1"/>
    </source>
</evidence>
<keyword evidence="6 14" id="KW-0328">Glycosyltransferase</keyword>
<dbReference type="PIRSF" id="PIRSF028810">
    <property type="entry name" value="Alpha1_2_glucosyltferase_Alg10"/>
    <property type="match status" value="1"/>
</dbReference>
<evidence type="ECO:0000256" key="9">
    <source>
        <dbReference type="ARBA" id="ARBA00022824"/>
    </source>
</evidence>
<evidence type="ECO:0000256" key="11">
    <source>
        <dbReference type="ARBA" id="ARBA00023136"/>
    </source>
</evidence>
<evidence type="ECO:0000256" key="1">
    <source>
        <dbReference type="ARBA" id="ARBA00004477"/>
    </source>
</evidence>
<feature type="transmembrane region" description="Helical" evidence="14">
    <location>
        <begin position="375"/>
        <end position="396"/>
    </location>
</feature>
<feature type="transmembrane region" description="Helical" evidence="14">
    <location>
        <begin position="332"/>
        <end position="355"/>
    </location>
</feature>
<keyword evidence="8 14" id="KW-0812">Transmembrane</keyword>
<dbReference type="Pfam" id="PF04922">
    <property type="entry name" value="DIE2_ALG10"/>
    <property type="match status" value="2"/>
</dbReference>
<evidence type="ECO:0000256" key="14">
    <source>
        <dbReference type="PIRNR" id="PIRNR028810"/>
    </source>
</evidence>
<dbReference type="WBParaSite" id="PSU_v2.g9848.t1">
    <property type="protein sequence ID" value="PSU_v2.g9848.t1"/>
    <property type="gene ID" value="PSU_v2.g9848"/>
</dbReference>
<comment type="similarity">
    <text evidence="3 14">Belongs to the ALG10 glucosyltransferase family.</text>
</comment>
<evidence type="ECO:0000256" key="2">
    <source>
        <dbReference type="ARBA" id="ARBA00004922"/>
    </source>
</evidence>
<keyword evidence="9" id="KW-0256">Endoplasmic reticulum</keyword>
<proteinExistence type="inferred from homology"/>
<evidence type="ECO:0000256" key="10">
    <source>
        <dbReference type="ARBA" id="ARBA00022989"/>
    </source>
</evidence>
<keyword evidence="10 14" id="KW-1133">Transmembrane helix</keyword>
<feature type="transmembrane region" description="Helical" evidence="14">
    <location>
        <begin position="231"/>
        <end position="249"/>
    </location>
</feature>
<dbReference type="AlphaFoldDB" id="A0A914ZB10"/>
<keyword evidence="15" id="KW-1185">Reference proteome</keyword>
<evidence type="ECO:0000256" key="6">
    <source>
        <dbReference type="ARBA" id="ARBA00022676"/>
    </source>
</evidence>